<dbReference type="NCBIfam" id="NF012206">
    <property type="entry name" value="LktA_tand_53"/>
    <property type="match status" value="2"/>
</dbReference>
<dbReference type="Proteomes" id="UP001064896">
    <property type="component" value="Chromosome"/>
</dbReference>
<dbReference type="EMBL" id="AP023081">
    <property type="protein sequence ID" value="BCD83879.1"/>
    <property type="molecule type" value="Genomic_DNA"/>
</dbReference>
<accession>A0ABM7L2X7</accession>
<keyword evidence="2" id="KW-1185">Reference proteome</keyword>
<evidence type="ECO:0000313" key="2">
    <source>
        <dbReference type="Proteomes" id="UP001064896"/>
    </source>
</evidence>
<reference evidence="1" key="1">
    <citation type="submission" date="2020-05" db="EMBL/GenBank/DDBJ databases">
        <title>Complete genome sequence of Pseudomonas sp. Sm006.</title>
        <authorList>
            <person name="Takeuchi K."/>
            <person name="Someya N."/>
        </authorList>
    </citation>
    <scope>NUCLEOTIDE SEQUENCE</scope>
    <source>
        <strain evidence="1">Sm006</strain>
    </source>
</reference>
<sequence>MLALVLANQVKARIDAYSPTGGGSPVLSSLQGGALNLTAQSVSGASALDARFAGAADATLLDSGLDLGGGTTVSAIQVKGDVDKDLLNGKQGPGDLFDGDIAGEAVLAVAGSLGASGGKAGVGGSLALVYAGSGYTAKLANSQVDLSGDLTIAARHSADVLAAAVSGAGSAEAGVSGSATALIGRGTVLAGLDMGDRTLKARNLGISAERSGGQYSLAGNITGSSGSTAVGGAVGISDMQQRVEALLEKGRYQLGGDLTLDASQQSRIISAAISAAVTSGNVAVGGALTFNRIADSTQALLRNARVGADDLVIRTSQAGQGALIGSLAFNLAASGSNTGVGSAIAINLIEATRQASLSDSDVELTGSAKLSSGLDGQIWGVGVNAVGGSTAGVGGSVVVNNIDGSDSVTISGAPCAPAAAARPSYWTRPRARGC</sequence>
<proteinExistence type="predicted"/>
<gene>
    <name evidence="1" type="ORF">PSm6_02860</name>
</gene>
<dbReference type="InterPro" id="IPR047881">
    <property type="entry name" value="LktA_repeat"/>
</dbReference>
<evidence type="ECO:0000313" key="1">
    <source>
        <dbReference type="EMBL" id="BCD83879.1"/>
    </source>
</evidence>
<organism evidence="1 2">
    <name type="scientific">Pseudomonas solani</name>
    <dbReference type="NCBI Taxonomy" id="2731552"/>
    <lineage>
        <taxon>Bacteria</taxon>
        <taxon>Pseudomonadati</taxon>
        <taxon>Pseudomonadota</taxon>
        <taxon>Gammaproteobacteria</taxon>
        <taxon>Pseudomonadales</taxon>
        <taxon>Pseudomonadaceae</taxon>
        <taxon>Pseudomonas</taxon>
    </lineage>
</organism>
<name>A0ABM7L2X7_9PSED</name>
<dbReference type="RefSeq" id="WP_265169325.1">
    <property type="nucleotide sequence ID" value="NZ_AP023081.1"/>
</dbReference>
<protein>
    <submittedName>
        <fullName evidence="1">Uncharacterized protein</fullName>
    </submittedName>
</protein>